<evidence type="ECO:0000256" key="12">
    <source>
        <dbReference type="ARBA" id="ARBA00023180"/>
    </source>
</evidence>
<keyword evidence="11" id="KW-0675">Receptor</keyword>
<evidence type="ECO:0000313" key="13">
    <source>
        <dbReference type="EMBL" id="VAH83215.1"/>
    </source>
</evidence>
<dbReference type="GO" id="GO:0005886">
    <property type="term" value="C:plasma membrane"/>
    <property type="evidence" value="ECO:0007669"/>
    <property type="project" value="UniProtKB-SubCell"/>
</dbReference>
<keyword evidence="5" id="KW-1070">Brassinosteroid signaling pathway</keyword>
<evidence type="ECO:0000256" key="10">
    <source>
        <dbReference type="ARBA" id="ARBA00023136"/>
    </source>
</evidence>
<dbReference type="Pfam" id="PF13855">
    <property type="entry name" value="LRR_8"/>
    <property type="match status" value="2"/>
</dbReference>
<evidence type="ECO:0000256" key="11">
    <source>
        <dbReference type="ARBA" id="ARBA00023170"/>
    </source>
</evidence>
<dbReference type="SMART" id="SM00369">
    <property type="entry name" value="LRR_TYP"/>
    <property type="match status" value="7"/>
</dbReference>
<dbReference type="AlphaFoldDB" id="A0A9R1QW41"/>
<evidence type="ECO:0000256" key="2">
    <source>
        <dbReference type="ARBA" id="ARBA00009592"/>
    </source>
</evidence>
<dbReference type="FunFam" id="3.80.10.10:FF:000111">
    <property type="entry name" value="LRR receptor-like serine/threonine-protein kinase ERECTA"/>
    <property type="match status" value="1"/>
</dbReference>
<evidence type="ECO:0000256" key="8">
    <source>
        <dbReference type="ARBA" id="ARBA00022737"/>
    </source>
</evidence>
<dbReference type="InterPro" id="IPR032675">
    <property type="entry name" value="LRR_dom_sf"/>
</dbReference>
<keyword evidence="4" id="KW-0433">Leucine-rich repeat</keyword>
<keyword evidence="10" id="KW-0472">Membrane</keyword>
<dbReference type="PANTHER" id="PTHR48052">
    <property type="entry name" value="UNNAMED PRODUCT"/>
    <property type="match status" value="1"/>
</dbReference>
<evidence type="ECO:0000256" key="1">
    <source>
        <dbReference type="ARBA" id="ARBA00004251"/>
    </source>
</evidence>
<accession>A0A9R1QW41</accession>
<evidence type="ECO:0000256" key="7">
    <source>
        <dbReference type="ARBA" id="ARBA00022729"/>
    </source>
</evidence>
<keyword evidence="6" id="KW-0812">Transmembrane</keyword>
<dbReference type="InterPro" id="IPR003591">
    <property type="entry name" value="Leu-rich_rpt_typical-subtyp"/>
</dbReference>
<keyword evidence="7" id="KW-0732">Signal</keyword>
<comment type="subcellular location">
    <subcellularLocation>
        <location evidence="1">Cell membrane</location>
        <topology evidence="1">Single-pass type I membrane protein</topology>
    </subcellularLocation>
</comment>
<dbReference type="FunFam" id="3.80.10.10:FF:000041">
    <property type="entry name" value="LRR receptor-like serine/threonine-protein kinase ERECTA"/>
    <property type="match status" value="1"/>
</dbReference>
<dbReference type="PANTHER" id="PTHR48052:SF8">
    <property type="entry name" value="LRR RECEPTOR-LIKE SERINE_THREONINE-PROTEIN KINASE FLS2"/>
    <property type="match status" value="1"/>
</dbReference>
<dbReference type="GO" id="GO:0009742">
    <property type="term" value="P:brassinosteroid mediated signaling pathway"/>
    <property type="evidence" value="ECO:0007669"/>
    <property type="project" value="UniProtKB-KW"/>
</dbReference>
<dbReference type="Pfam" id="PF00560">
    <property type="entry name" value="LRR_1"/>
    <property type="match status" value="4"/>
</dbReference>
<gene>
    <name evidence="13" type="ORF">TRITD_3Bv1G228160</name>
</gene>
<dbReference type="SUPFAM" id="SSF52047">
    <property type="entry name" value="RNI-like"/>
    <property type="match status" value="1"/>
</dbReference>
<evidence type="ECO:0000256" key="9">
    <source>
        <dbReference type="ARBA" id="ARBA00022989"/>
    </source>
</evidence>
<evidence type="ECO:0000256" key="3">
    <source>
        <dbReference type="ARBA" id="ARBA00022475"/>
    </source>
</evidence>
<reference evidence="13 14" key="1">
    <citation type="submission" date="2017-09" db="EMBL/GenBank/DDBJ databases">
        <authorList>
            <consortium name="International Durum Wheat Genome Sequencing Consortium (IDWGSC)"/>
            <person name="Milanesi L."/>
        </authorList>
    </citation>
    <scope>NUCLEOTIDE SEQUENCE [LARGE SCALE GENOMIC DNA]</scope>
    <source>
        <strain evidence="14">cv. Svevo</strain>
    </source>
</reference>
<dbReference type="SUPFAM" id="SSF52058">
    <property type="entry name" value="L domain-like"/>
    <property type="match status" value="1"/>
</dbReference>
<organism evidence="13 14">
    <name type="scientific">Triticum turgidum subsp. durum</name>
    <name type="common">Durum wheat</name>
    <name type="synonym">Triticum durum</name>
    <dbReference type="NCBI Taxonomy" id="4567"/>
    <lineage>
        <taxon>Eukaryota</taxon>
        <taxon>Viridiplantae</taxon>
        <taxon>Streptophyta</taxon>
        <taxon>Embryophyta</taxon>
        <taxon>Tracheophyta</taxon>
        <taxon>Spermatophyta</taxon>
        <taxon>Magnoliopsida</taxon>
        <taxon>Liliopsida</taxon>
        <taxon>Poales</taxon>
        <taxon>Poaceae</taxon>
        <taxon>BOP clade</taxon>
        <taxon>Pooideae</taxon>
        <taxon>Triticodae</taxon>
        <taxon>Triticeae</taxon>
        <taxon>Triticinae</taxon>
        <taxon>Triticum</taxon>
    </lineage>
</organism>
<name>A0A9R1QW41_TRITD</name>
<dbReference type="PRINTS" id="PR00019">
    <property type="entry name" value="LEURICHRPT"/>
</dbReference>
<sequence length="541" mass="59061">MLKKLRMLSLTRNNLTGSIPLEIGNMTELQSMGSEGNYLDGQLPGTISHLRKLKELFLFGNLLSGHIVPGLGNSSLLHRVDISDNNFSGLFPASICARGALRTLSARYNGFSGIHHQAFRNCTTLRFIDFTANNIVADLRGCMGEHLGQLHYMAFSQNQLYGTLLTDRGEVFFCNYTNFRIVDLSDNALHGGLSKCFWGMPSLTFIDLSSNSLSGVVPSSGTCGDNLRYLHLANNHFIGTFPLDLEKCKNLITLDLGGNNFSGTIPSWISSSLPGLKFLRLSSNMFEGVIPLQISHFNNLQILDLSRNKLTGPVPDDFTNYTGMTHVRKYVEDYINTGYDLYASRIPIVWKNVEHDYSLLIAGMAGIDLSGNSLSQEIPNGLTTLVGLRYLNLSGNHLSGCIPEDIGDMVLLEALDLSRNQLSGKIPQSLATLKSISVLNFSSNSLSGRIPTGDQLRTLTNRSIYSNNPGLCGFPLEDCINSSTPAQTEKAWMKIERHCGCIASWLLGSSSGSGSTGASSCFAARPGGVHFTSMWTTCKPR</sequence>
<keyword evidence="12" id="KW-0325">Glycoprotein</keyword>
<dbReference type="InterPro" id="IPR001611">
    <property type="entry name" value="Leu-rich_rpt"/>
</dbReference>
<evidence type="ECO:0000256" key="6">
    <source>
        <dbReference type="ARBA" id="ARBA00022692"/>
    </source>
</evidence>
<dbReference type="EMBL" id="LT934116">
    <property type="protein sequence ID" value="VAH83215.1"/>
    <property type="molecule type" value="Genomic_DNA"/>
</dbReference>
<dbReference type="Gramene" id="TRITD3Bv1G228160.1">
    <property type="protein sequence ID" value="TRITD3Bv1G228160.1"/>
    <property type="gene ID" value="TRITD3Bv1G228160"/>
</dbReference>
<keyword evidence="8" id="KW-0677">Repeat</keyword>
<evidence type="ECO:0000256" key="4">
    <source>
        <dbReference type="ARBA" id="ARBA00022614"/>
    </source>
</evidence>
<dbReference type="FunFam" id="3.80.10.10:FF:000095">
    <property type="entry name" value="LRR receptor-like serine/threonine-protein kinase GSO1"/>
    <property type="match status" value="1"/>
</dbReference>
<proteinExistence type="inferred from homology"/>
<dbReference type="Proteomes" id="UP000324705">
    <property type="component" value="Chromosome 3B"/>
</dbReference>
<dbReference type="Gene3D" id="3.80.10.10">
    <property type="entry name" value="Ribonuclease Inhibitor"/>
    <property type="match status" value="2"/>
</dbReference>
<protein>
    <submittedName>
        <fullName evidence="13">Uncharacterized protein</fullName>
    </submittedName>
</protein>
<keyword evidence="9" id="KW-1133">Transmembrane helix</keyword>
<evidence type="ECO:0000256" key="5">
    <source>
        <dbReference type="ARBA" id="ARBA00022626"/>
    </source>
</evidence>
<comment type="similarity">
    <text evidence="2">Belongs to the RLP family.</text>
</comment>
<keyword evidence="14" id="KW-1185">Reference proteome</keyword>
<evidence type="ECO:0000313" key="14">
    <source>
        <dbReference type="Proteomes" id="UP000324705"/>
    </source>
</evidence>
<keyword evidence="3" id="KW-1003">Cell membrane</keyword>